<dbReference type="KEGG" id="mher:K3U94_14260"/>
<dbReference type="RefSeq" id="WP_220696934.1">
    <property type="nucleotide sequence ID" value="NZ_CP080997.1"/>
</dbReference>
<protein>
    <submittedName>
        <fullName evidence="2">Uncharacterized protein</fullName>
    </submittedName>
</protein>
<reference evidence="2" key="1">
    <citation type="submission" date="2021-08" db="EMBL/GenBank/DDBJ databases">
        <title>Whole genome sequencing of non-tuberculosis mycobacteria type-strains.</title>
        <authorList>
            <person name="Igarashi Y."/>
            <person name="Osugi A."/>
            <person name="Mitarai S."/>
        </authorList>
    </citation>
    <scope>NUCLEOTIDE SEQUENCE</scope>
    <source>
        <strain evidence="2">JCM 30995</strain>
    </source>
</reference>
<sequence length="94" mass="9818">MAEVTTGTTASDTGNKSNRVVPLHERAEFVAWLMASCQEQQVPVTVTDPAVIARIAVLLGPASPPRAAGHTRQTGRTRSMSKLRAPGVPGAITA</sequence>
<dbReference type="Proteomes" id="UP000825008">
    <property type="component" value="Chromosome"/>
</dbReference>
<proteinExistence type="predicted"/>
<name>A0A9X7WL65_9MYCO</name>
<dbReference type="EMBL" id="CP080997">
    <property type="protein sequence ID" value="QZA10331.1"/>
    <property type="molecule type" value="Genomic_DNA"/>
</dbReference>
<evidence type="ECO:0000313" key="2">
    <source>
        <dbReference type="EMBL" id="QZA10331.1"/>
    </source>
</evidence>
<organism evidence="2 3">
    <name type="scientific">Mycolicibacter heraklionensis</name>
    <dbReference type="NCBI Taxonomy" id="512402"/>
    <lineage>
        <taxon>Bacteria</taxon>
        <taxon>Bacillati</taxon>
        <taxon>Actinomycetota</taxon>
        <taxon>Actinomycetes</taxon>
        <taxon>Mycobacteriales</taxon>
        <taxon>Mycobacteriaceae</taxon>
        <taxon>Mycolicibacter</taxon>
    </lineage>
</organism>
<feature type="region of interest" description="Disordered" evidence="1">
    <location>
        <begin position="62"/>
        <end position="94"/>
    </location>
</feature>
<accession>A0A9X7WL65</accession>
<gene>
    <name evidence="2" type="ORF">K3U94_14260</name>
</gene>
<dbReference type="AlphaFoldDB" id="A0A9X7WL65"/>
<evidence type="ECO:0000256" key="1">
    <source>
        <dbReference type="SAM" id="MobiDB-lite"/>
    </source>
</evidence>
<evidence type="ECO:0000313" key="3">
    <source>
        <dbReference type="Proteomes" id="UP000825008"/>
    </source>
</evidence>